<proteinExistence type="predicted"/>
<name>A0A291AV02_9CAUD</name>
<evidence type="ECO:0000313" key="2">
    <source>
        <dbReference type="EMBL" id="ATE84793.1"/>
    </source>
</evidence>
<feature type="region of interest" description="Disordered" evidence="1">
    <location>
        <begin position="1"/>
        <end position="22"/>
    </location>
</feature>
<accession>A0A291AV02</accession>
<organism evidence="2 3">
    <name type="scientific">Mycobacterium phage OKCentral2016</name>
    <dbReference type="NCBI Taxonomy" id="2040289"/>
    <lineage>
        <taxon>Viruses</taxon>
        <taxon>Duplodnaviria</taxon>
        <taxon>Heunggongvirae</taxon>
        <taxon>Uroviricota</taxon>
        <taxon>Caudoviricetes</taxon>
        <taxon>Fromanvirus</taxon>
        <taxon>Fromanvirus goose</taxon>
    </lineage>
</organism>
<evidence type="ECO:0000313" key="3">
    <source>
        <dbReference type="Proteomes" id="UP000223409"/>
    </source>
</evidence>
<protein>
    <submittedName>
        <fullName evidence="2">Uncharacterized protein</fullName>
    </submittedName>
</protein>
<dbReference type="EMBL" id="MF773750">
    <property type="protein sequence ID" value="ATE84793.1"/>
    <property type="molecule type" value="Genomic_DNA"/>
</dbReference>
<gene>
    <name evidence="2" type="primary">50</name>
    <name evidence="2" type="ORF">OKCENTRAL2016_50</name>
</gene>
<evidence type="ECO:0000256" key="1">
    <source>
        <dbReference type="SAM" id="MobiDB-lite"/>
    </source>
</evidence>
<sequence>MRNPYGESPEYDSDDPYRPGGPLADAQLAWEAGQPGYTAAQFRADVGRGI</sequence>
<dbReference type="Proteomes" id="UP000223409">
    <property type="component" value="Genome"/>
</dbReference>
<reference evidence="2 3" key="1">
    <citation type="submission" date="2017-08" db="EMBL/GenBank/DDBJ databases">
        <authorList>
            <person name="Patton C.J."/>
            <person name="Kotturi H."/>
            <person name="Stoner T.H."/>
            <person name="Garlena R.A."/>
            <person name="Russell D.A."/>
            <person name="Hatfull G.F."/>
        </authorList>
    </citation>
    <scope>NUCLEOTIDE SEQUENCE [LARGE SCALE GENOMIC DNA]</scope>
</reference>